<protein>
    <submittedName>
        <fullName evidence="1">Uncharacterized protein</fullName>
    </submittedName>
</protein>
<gene>
    <name evidence="1" type="ORF">LR48_Vigan48s000200</name>
</gene>
<dbReference type="Proteomes" id="UP000053144">
    <property type="component" value="Unassembled WGS sequence"/>
</dbReference>
<proteinExistence type="predicted"/>
<reference evidence="2" key="1">
    <citation type="journal article" date="2015" name="Proc. Natl. Acad. Sci. U.S.A.">
        <title>Genome sequencing of adzuki bean (Vigna angularis) provides insight into high starch and low fat accumulation and domestication.</title>
        <authorList>
            <person name="Yang K."/>
            <person name="Tian Z."/>
            <person name="Chen C."/>
            <person name="Luo L."/>
            <person name="Zhao B."/>
            <person name="Wang Z."/>
            <person name="Yu L."/>
            <person name="Li Y."/>
            <person name="Sun Y."/>
            <person name="Li W."/>
            <person name="Chen Y."/>
            <person name="Li Y."/>
            <person name="Zhang Y."/>
            <person name="Ai D."/>
            <person name="Zhao J."/>
            <person name="Shang C."/>
            <person name="Ma Y."/>
            <person name="Wu B."/>
            <person name="Wang M."/>
            <person name="Gao L."/>
            <person name="Sun D."/>
            <person name="Zhang P."/>
            <person name="Guo F."/>
            <person name="Wang W."/>
            <person name="Li Y."/>
            <person name="Wang J."/>
            <person name="Varshney R.K."/>
            <person name="Wang J."/>
            <person name="Ling H.Q."/>
            <person name="Wan P."/>
        </authorList>
    </citation>
    <scope>NUCLEOTIDE SEQUENCE</scope>
    <source>
        <strain evidence="2">cv. Jingnong 6</strain>
    </source>
</reference>
<sequence>MLFQVWVSFRESSASTTQRTRQGQHPQQRYYHHCLDTITNKPSMDRKSGALITESLIRASITYRGSKQRQKRQWSGSGVAGTMAEAALGENTPAVCERNRATQLGQRFAGDNGGEGGEGTVAARRWMHGEDDKGHPREKSKRRFALVEEKEGLWWKRKL</sequence>
<evidence type="ECO:0000313" key="2">
    <source>
        <dbReference type="Proteomes" id="UP000053144"/>
    </source>
</evidence>
<evidence type="ECO:0000313" key="1">
    <source>
        <dbReference type="EMBL" id="KOM25069.1"/>
    </source>
</evidence>
<name>A0A0L9T4P5_PHAAN</name>
<dbReference type="EMBL" id="KQ258253">
    <property type="protein sequence ID" value="KOM25069.1"/>
    <property type="molecule type" value="Genomic_DNA"/>
</dbReference>
<dbReference type="Gramene" id="KOM25069">
    <property type="protein sequence ID" value="KOM25069"/>
    <property type="gene ID" value="LR48_Vigan48s000200"/>
</dbReference>
<dbReference type="AlphaFoldDB" id="A0A0L9T4P5"/>
<accession>A0A0L9T4P5</accession>
<organism evidence="1 2">
    <name type="scientific">Phaseolus angularis</name>
    <name type="common">Azuki bean</name>
    <name type="synonym">Vigna angularis</name>
    <dbReference type="NCBI Taxonomy" id="3914"/>
    <lineage>
        <taxon>Eukaryota</taxon>
        <taxon>Viridiplantae</taxon>
        <taxon>Streptophyta</taxon>
        <taxon>Embryophyta</taxon>
        <taxon>Tracheophyta</taxon>
        <taxon>Spermatophyta</taxon>
        <taxon>Magnoliopsida</taxon>
        <taxon>eudicotyledons</taxon>
        <taxon>Gunneridae</taxon>
        <taxon>Pentapetalae</taxon>
        <taxon>rosids</taxon>
        <taxon>fabids</taxon>
        <taxon>Fabales</taxon>
        <taxon>Fabaceae</taxon>
        <taxon>Papilionoideae</taxon>
        <taxon>50 kb inversion clade</taxon>
        <taxon>NPAAA clade</taxon>
        <taxon>indigoferoid/millettioid clade</taxon>
        <taxon>Phaseoleae</taxon>
        <taxon>Vigna</taxon>
    </lineage>
</organism>